<keyword evidence="2" id="KW-0680">Restriction system</keyword>
<feature type="domain" description="Type I restriction modification DNA specificity" evidence="4">
    <location>
        <begin position="8"/>
        <end position="155"/>
    </location>
</feature>
<comment type="similarity">
    <text evidence="1">Belongs to the type-I restriction system S methylase family.</text>
</comment>
<name>A0A396ST80_9LACO</name>
<sequence length="192" mass="22152">MIKTGSFKVKLEEIVNFFSGPNSIELKKKYNKYVTYTNEDLEFDLYQGYRTDEIKRQKSPILNAGDLVINMMTNQTAIVSPHSAGKVIPQHIVKLTFTNCGDNWYLCYLLNEAQSIKRQLYSTMEGTVLRRVTLTSFKQLELNLPALSKQQKIGELYRLLLIKEGLQKERQEKEKQVIISLLNKNDINGGQK</sequence>
<evidence type="ECO:0000256" key="1">
    <source>
        <dbReference type="ARBA" id="ARBA00010923"/>
    </source>
</evidence>
<evidence type="ECO:0000313" key="6">
    <source>
        <dbReference type="Proteomes" id="UP000265862"/>
    </source>
</evidence>
<dbReference type="GO" id="GO:0003677">
    <property type="term" value="F:DNA binding"/>
    <property type="evidence" value="ECO:0007669"/>
    <property type="project" value="UniProtKB-KW"/>
</dbReference>
<dbReference type="InterPro" id="IPR044946">
    <property type="entry name" value="Restrct_endonuc_typeI_TRD_sf"/>
</dbReference>
<evidence type="ECO:0000256" key="2">
    <source>
        <dbReference type="ARBA" id="ARBA00022747"/>
    </source>
</evidence>
<dbReference type="Pfam" id="PF01420">
    <property type="entry name" value="Methylase_S"/>
    <property type="match status" value="1"/>
</dbReference>
<gene>
    <name evidence="5" type="ORF">DS835_01625</name>
</gene>
<dbReference type="Proteomes" id="UP000265862">
    <property type="component" value="Unassembled WGS sequence"/>
</dbReference>
<dbReference type="Gene3D" id="3.90.220.20">
    <property type="entry name" value="DNA methylase specificity domains"/>
    <property type="match status" value="1"/>
</dbReference>
<evidence type="ECO:0000259" key="4">
    <source>
        <dbReference type="Pfam" id="PF01420"/>
    </source>
</evidence>
<proteinExistence type="inferred from homology"/>
<dbReference type="SUPFAM" id="SSF116734">
    <property type="entry name" value="DNA methylase specificity domain"/>
    <property type="match status" value="1"/>
</dbReference>
<dbReference type="AlphaFoldDB" id="A0A396ST80"/>
<dbReference type="GO" id="GO:0009307">
    <property type="term" value="P:DNA restriction-modification system"/>
    <property type="evidence" value="ECO:0007669"/>
    <property type="project" value="UniProtKB-KW"/>
</dbReference>
<dbReference type="InterPro" id="IPR000055">
    <property type="entry name" value="Restrct_endonuc_typeI_TRD"/>
</dbReference>
<organism evidence="5 6">
    <name type="scientific">Lactobacillus bombicola</name>
    <dbReference type="NCBI Taxonomy" id="1505723"/>
    <lineage>
        <taxon>Bacteria</taxon>
        <taxon>Bacillati</taxon>
        <taxon>Bacillota</taxon>
        <taxon>Bacilli</taxon>
        <taxon>Lactobacillales</taxon>
        <taxon>Lactobacillaceae</taxon>
        <taxon>Lactobacillus</taxon>
    </lineage>
</organism>
<comment type="caution">
    <text evidence="5">The sequence shown here is derived from an EMBL/GenBank/DDBJ whole genome shotgun (WGS) entry which is preliminary data.</text>
</comment>
<accession>A0A396ST80</accession>
<evidence type="ECO:0000313" key="5">
    <source>
        <dbReference type="EMBL" id="RHW54836.1"/>
    </source>
</evidence>
<dbReference type="EMBL" id="QOCV01000004">
    <property type="protein sequence ID" value="RHW54836.1"/>
    <property type="molecule type" value="Genomic_DNA"/>
</dbReference>
<evidence type="ECO:0000256" key="3">
    <source>
        <dbReference type="ARBA" id="ARBA00023125"/>
    </source>
</evidence>
<reference evidence="5 6" key="1">
    <citation type="submission" date="2018-07" db="EMBL/GenBank/DDBJ databases">
        <title>Genome sequences of six Lactobacillus spp. isolated from bumble bee guts.</title>
        <authorList>
            <person name="Motta E.V.S."/>
            <person name="Moran N.A."/>
        </authorList>
    </citation>
    <scope>NUCLEOTIDE SEQUENCE [LARGE SCALE GENOMIC DNA]</scope>
    <source>
        <strain evidence="5 6">OCC3</strain>
    </source>
</reference>
<keyword evidence="3" id="KW-0238">DNA-binding</keyword>
<protein>
    <recommendedName>
        <fullName evidence="4">Type I restriction modification DNA specificity domain-containing protein</fullName>
    </recommendedName>
</protein>